<keyword evidence="3 7" id="KW-0238">DNA-binding</keyword>
<accession>A0A1G6RA01</accession>
<dbReference type="Gene3D" id="1.10.10.10">
    <property type="entry name" value="Winged helix-like DNA-binding domain superfamily/Winged helix DNA-binding domain"/>
    <property type="match status" value="1"/>
</dbReference>
<dbReference type="SMART" id="SM00862">
    <property type="entry name" value="Trans_reg_C"/>
    <property type="match status" value="1"/>
</dbReference>
<evidence type="ECO:0000259" key="6">
    <source>
        <dbReference type="SMART" id="SM01043"/>
    </source>
</evidence>
<dbReference type="InterPro" id="IPR027417">
    <property type="entry name" value="P-loop_NTPase"/>
</dbReference>
<dbReference type="Proteomes" id="UP000199501">
    <property type="component" value="Unassembled WGS sequence"/>
</dbReference>
<evidence type="ECO:0000256" key="3">
    <source>
        <dbReference type="ARBA" id="ARBA00023125"/>
    </source>
</evidence>
<protein>
    <submittedName>
        <fullName evidence="7">DNA-binding transcriptional activator of the SARP family</fullName>
    </submittedName>
</protein>
<evidence type="ECO:0000259" key="5">
    <source>
        <dbReference type="SMART" id="SM00862"/>
    </source>
</evidence>
<evidence type="ECO:0000256" key="4">
    <source>
        <dbReference type="ARBA" id="ARBA00023163"/>
    </source>
</evidence>
<feature type="domain" description="Bacterial transcriptional activator" evidence="6">
    <location>
        <begin position="95"/>
        <end position="240"/>
    </location>
</feature>
<dbReference type="GO" id="GO:0006355">
    <property type="term" value="P:regulation of DNA-templated transcription"/>
    <property type="evidence" value="ECO:0007669"/>
    <property type="project" value="InterPro"/>
</dbReference>
<reference evidence="8" key="1">
    <citation type="submission" date="2016-10" db="EMBL/GenBank/DDBJ databases">
        <authorList>
            <person name="Varghese N."/>
            <person name="Submissions S."/>
        </authorList>
    </citation>
    <scope>NUCLEOTIDE SEQUENCE [LARGE SCALE GENOMIC DNA]</scope>
    <source>
        <strain evidence="8">IBRC-M 10403</strain>
    </source>
</reference>
<dbReference type="STRING" id="1271860.SAMN05216174_106238"/>
<evidence type="ECO:0000256" key="1">
    <source>
        <dbReference type="ARBA" id="ARBA00005820"/>
    </source>
</evidence>
<dbReference type="GO" id="GO:0043531">
    <property type="term" value="F:ADP binding"/>
    <property type="evidence" value="ECO:0007669"/>
    <property type="project" value="InterPro"/>
</dbReference>
<name>A0A1G6RA01_9PSEU</name>
<dbReference type="SUPFAM" id="SSF52540">
    <property type="entry name" value="P-loop containing nucleoside triphosphate hydrolases"/>
    <property type="match status" value="1"/>
</dbReference>
<evidence type="ECO:0000313" key="7">
    <source>
        <dbReference type="EMBL" id="SDD01439.1"/>
    </source>
</evidence>
<gene>
    <name evidence="7" type="ORF">SAMN05216174_106238</name>
</gene>
<dbReference type="SMART" id="SM00028">
    <property type="entry name" value="TPR"/>
    <property type="match status" value="4"/>
</dbReference>
<dbReference type="Pfam" id="PF03704">
    <property type="entry name" value="BTAD"/>
    <property type="match status" value="1"/>
</dbReference>
<dbReference type="SUPFAM" id="SSF48452">
    <property type="entry name" value="TPR-like"/>
    <property type="match status" value="3"/>
</dbReference>
<dbReference type="InterPro" id="IPR051677">
    <property type="entry name" value="AfsR-DnrI-RedD_regulator"/>
</dbReference>
<evidence type="ECO:0000256" key="2">
    <source>
        <dbReference type="ARBA" id="ARBA00023015"/>
    </source>
</evidence>
<evidence type="ECO:0000313" key="8">
    <source>
        <dbReference type="Proteomes" id="UP000199501"/>
    </source>
</evidence>
<dbReference type="Pfam" id="PF00931">
    <property type="entry name" value="NB-ARC"/>
    <property type="match status" value="1"/>
</dbReference>
<dbReference type="SUPFAM" id="SSF46894">
    <property type="entry name" value="C-terminal effector domain of the bipartite response regulators"/>
    <property type="match status" value="1"/>
</dbReference>
<dbReference type="AlphaFoldDB" id="A0A1G6RA01"/>
<dbReference type="InterPro" id="IPR002182">
    <property type="entry name" value="NB-ARC"/>
</dbReference>
<organism evidence="7 8">
    <name type="scientific">Actinokineospora iranica</name>
    <dbReference type="NCBI Taxonomy" id="1271860"/>
    <lineage>
        <taxon>Bacteria</taxon>
        <taxon>Bacillati</taxon>
        <taxon>Actinomycetota</taxon>
        <taxon>Actinomycetes</taxon>
        <taxon>Pseudonocardiales</taxon>
        <taxon>Pseudonocardiaceae</taxon>
        <taxon>Actinokineospora</taxon>
    </lineage>
</organism>
<dbReference type="Pfam" id="PF13424">
    <property type="entry name" value="TPR_12"/>
    <property type="match status" value="1"/>
</dbReference>
<keyword evidence="8" id="KW-1185">Reference proteome</keyword>
<dbReference type="Gene3D" id="3.40.50.300">
    <property type="entry name" value="P-loop containing nucleotide triphosphate hydrolases"/>
    <property type="match status" value="1"/>
</dbReference>
<dbReference type="PRINTS" id="PR00364">
    <property type="entry name" value="DISEASERSIST"/>
</dbReference>
<dbReference type="SMART" id="SM01043">
    <property type="entry name" value="BTAD"/>
    <property type="match status" value="1"/>
</dbReference>
<dbReference type="InterPro" id="IPR019734">
    <property type="entry name" value="TPR_rpt"/>
</dbReference>
<dbReference type="Gene3D" id="1.25.40.10">
    <property type="entry name" value="Tetratricopeptide repeat domain"/>
    <property type="match status" value="2"/>
</dbReference>
<dbReference type="PANTHER" id="PTHR35807:SF1">
    <property type="entry name" value="TRANSCRIPTIONAL REGULATOR REDD"/>
    <property type="match status" value="1"/>
</dbReference>
<feature type="domain" description="OmpR/PhoB-type" evidence="5">
    <location>
        <begin position="16"/>
        <end position="88"/>
    </location>
</feature>
<dbReference type="InterPro" id="IPR016032">
    <property type="entry name" value="Sig_transdc_resp-reg_C-effctor"/>
</dbReference>
<keyword evidence="2" id="KW-0805">Transcription regulation</keyword>
<dbReference type="PANTHER" id="PTHR35807">
    <property type="entry name" value="TRANSCRIPTIONAL REGULATOR REDD-RELATED"/>
    <property type="match status" value="1"/>
</dbReference>
<sequence>MGVRFRLLGPMEVHDGSDWRRIGAAKWRAVLAVLLTEANRVVSVDRIAAELWGDAPPSTVANQVHGYAARLRKLLGGSLVTQAPGYRLVVAAEDIDFGRFAALAEHGRASLRAGRVDAAAAALAEARALWRGAAFEDVPVTPMVEAERARLDELREGVLEDLAEITLRRGDHAAAAAELADLVAEHPLRERLRELRMLALYRQGRQAEALAVYDDLRALLAEELGIDPSPPLRELHERILRADPALAGPRQDGDLAGHALPVRQLPPDVPDFIDRAEPLQAVVDGLSSGTDDGPPPVVVVAGAPGVGKSSLVVHAAHAVSARFPDGQLYLDLEGTSEQPRSPEVMLAEMLSALGVIGGGVPHGPHARASLCRSLLAGRRMLLVLDDAAHAGQIRPLLPATGTCGVLVTSRRRVTDLPGARHIELDVLQPWAARELLTTIVGAARVRTEPEQAEEIVRSCGYLPLAIRISGGRLAGRAGWPLRELRERLADESRRLGELRVGELSVRASFELSLRALPAAAARAFALLGLLGPQTLPGWVLGPLLDEPDADETLDALVDANLIRLTGADAAGQPRYRLHDLLRAYAVEGAAALPAGTRRAAMTRLLTTWLHLAESAAAGLPPSLFRPTPVGGPRAPLPPDVARRVRADPLAWFDAERVTLAAMVALAADRGMDEQAWRLAATLIAYHDQRCLHEDWQRAHLAALRAVRRAGNPLGEAALLCGLGQVRIYRDALDAAVRDFSRSRLLYAESGDRRGEAMAIAGLATVHRVRGDLPRARDHARRALDIVVETGDRHIEAQLRNGLARIALAQGNLDEAGQWLDQAIAIAEGLGDIHRQAVVLREMSELHRGNDNPGAAFDALRAALRIFESLRDERCVAHTLIALGRHHAEHGDAPRTIDAITRAAVIFRDSGDHFEEAKCWQLLGELNPRDRTSARVHLNHALRFWQASGMDDRVTEVRATLARLGR</sequence>
<dbReference type="GO" id="GO:0003677">
    <property type="term" value="F:DNA binding"/>
    <property type="evidence" value="ECO:0007669"/>
    <property type="project" value="UniProtKB-KW"/>
</dbReference>
<dbReference type="CDD" id="cd15831">
    <property type="entry name" value="BTAD"/>
    <property type="match status" value="1"/>
</dbReference>
<comment type="similarity">
    <text evidence="1">Belongs to the AfsR/DnrI/RedD regulatory family.</text>
</comment>
<dbReference type="InterPro" id="IPR011990">
    <property type="entry name" value="TPR-like_helical_dom_sf"/>
</dbReference>
<proteinExistence type="inferred from homology"/>
<keyword evidence="4" id="KW-0804">Transcription</keyword>
<dbReference type="InterPro" id="IPR001867">
    <property type="entry name" value="OmpR/PhoB-type_DNA-bd"/>
</dbReference>
<dbReference type="GO" id="GO:0000160">
    <property type="term" value="P:phosphorelay signal transduction system"/>
    <property type="evidence" value="ECO:0007669"/>
    <property type="project" value="InterPro"/>
</dbReference>
<dbReference type="EMBL" id="FMZZ01000006">
    <property type="protein sequence ID" value="SDD01439.1"/>
    <property type="molecule type" value="Genomic_DNA"/>
</dbReference>
<dbReference type="InterPro" id="IPR005158">
    <property type="entry name" value="BTAD"/>
</dbReference>
<dbReference type="InterPro" id="IPR036388">
    <property type="entry name" value="WH-like_DNA-bd_sf"/>
</dbReference>